<dbReference type="GO" id="GO:0005737">
    <property type="term" value="C:cytoplasm"/>
    <property type="evidence" value="ECO:0007669"/>
    <property type="project" value="TreeGrafter"/>
</dbReference>
<dbReference type="PRINTS" id="PR00411">
    <property type="entry name" value="PNDRDTASEI"/>
</dbReference>
<keyword evidence="7" id="KW-1185">Reference proteome</keyword>
<evidence type="ECO:0000256" key="1">
    <source>
        <dbReference type="ARBA" id="ARBA00001974"/>
    </source>
</evidence>
<dbReference type="GO" id="GO:0016651">
    <property type="term" value="F:oxidoreductase activity, acting on NAD(P)H"/>
    <property type="evidence" value="ECO:0007669"/>
    <property type="project" value="TreeGrafter"/>
</dbReference>
<dbReference type="RefSeq" id="WP_270118421.1">
    <property type="nucleotide sequence ID" value="NZ_BAAAOL010000001.1"/>
</dbReference>
<accession>A0A9W6GE58</accession>
<gene>
    <name evidence="6" type="ORF">GALLR39Z86_50020</name>
</gene>
<keyword evidence="4" id="KW-0560">Oxidoreductase</keyword>
<evidence type="ECO:0000256" key="3">
    <source>
        <dbReference type="ARBA" id="ARBA00022827"/>
    </source>
</evidence>
<reference evidence="6" key="1">
    <citation type="submission" date="2022-12" db="EMBL/GenBank/DDBJ databases">
        <title>Reference genome sequencing for broad-spectrum identification of bacterial and archaeal isolates by mass spectrometry.</title>
        <authorList>
            <person name="Sekiguchi Y."/>
            <person name="Tourlousse D.M."/>
        </authorList>
    </citation>
    <scope>NUCLEOTIDE SEQUENCE</scope>
    <source>
        <strain evidence="6">LLR39Z86</strain>
    </source>
</reference>
<dbReference type="AlphaFoldDB" id="A0A9W6GE58"/>
<dbReference type="PANTHER" id="PTHR43557:SF2">
    <property type="entry name" value="RIESKE DOMAIN-CONTAINING PROTEIN-RELATED"/>
    <property type="match status" value="1"/>
</dbReference>
<dbReference type="EMBL" id="BSDT01000001">
    <property type="protein sequence ID" value="GLI45152.1"/>
    <property type="molecule type" value="Genomic_DNA"/>
</dbReference>
<evidence type="ECO:0000313" key="6">
    <source>
        <dbReference type="EMBL" id="GLI45152.1"/>
    </source>
</evidence>
<keyword evidence="3" id="KW-0274">FAD</keyword>
<comment type="caution">
    <text evidence="6">The sequence shown here is derived from an EMBL/GenBank/DDBJ whole genome shotgun (WGS) entry which is preliminary data.</text>
</comment>
<sequence>MRELTIAVIGSGAAGTSAARTLVGLGFGGRILVIGETGRAPYNRTLVDKGLMTGLLTAEQMALPAVAGTERLLDTALGFDASASSIRLASGAELRFDAAIVATGSRPRLLETALPGLPEAIATGRVTTLHSTRDAEAIRGRLAVGPRRVTVLGAGLVGSEAASLLHEAGHQVTLVARSKVPLVPALGRAVAEQVADLHRGHVTTLFGRTAAAFKHHSDQVDLLLDDGRVIESDLVIVAHGTVASPPASEGLIVDDRLRAHGEASLYAAGGVAVLPFGDGRRLRIDHWDDAAAQGAHAARSLLHSLGQVDDPGPYRASSRFSIRLHGTTIAGAGVAVPGVVERAASYEPLITVFESTEGTPTGVVGVNAARQIQDWSTRLHRT</sequence>
<evidence type="ECO:0000256" key="4">
    <source>
        <dbReference type="ARBA" id="ARBA00023002"/>
    </source>
</evidence>
<evidence type="ECO:0000313" key="7">
    <source>
        <dbReference type="Proteomes" id="UP001144313"/>
    </source>
</evidence>
<dbReference type="Gene3D" id="3.50.50.60">
    <property type="entry name" value="FAD/NAD(P)-binding domain"/>
    <property type="match status" value="2"/>
</dbReference>
<dbReference type="PANTHER" id="PTHR43557">
    <property type="entry name" value="APOPTOSIS-INDUCING FACTOR 1"/>
    <property type="match status" value="1"/>
</dbReference>
<proteinExistence type="predicted"/>
<organism evidence="6 7">
    <name type="scientific">Glycomyces algeriensis</name>
    <dbReference type="NCBI Taxonomy" id="256037"/>
    <lineage>
        <taxon>Bacteria</taxon>
        <taxon>Bacillati</taxon>
        <taxon>Actinomycetota</taxon>
        <taxon>Actinomycetes</taxon>
        <taxon>Glycomycetales</taxon>
        <taxon>Glycomycetaceae</taxon>
        <taxon>Glycomyces</taxon>
    </lineage>
</organism>
<keyword evidence="2" id="KW-0285">Flavoprotein</keyword>
<evidence type="ECO:0000256" key="2">
    <source>
        <dbReference type="ARBA" id="ARBA00022630"/>
    </source>
</evidence>
<dbReference type="Pfam" id="PF07992">
    <property type="entry name" value="Pyr_redox_2"/>
    <property type="match status" value="1"/>
</dbReference>
<name>A0A9W6GE58_9ACTN</name>
<dbReference type="SUPFAM" id="SSF51905">
    <property type="entry name" value="FAD/NAD(P)-binding domain"/>
    <property type="match status" value="2"/>
</dbReference>
<evidence type="ECO:0000259" key="5">
    <source>
        <dbReference type="Pfam" id="PF07992"/>
    </source>
</evidence>
<dbReference type="InterPro" id="IPR023753">
    <property type="entry name" value="FAD/NAD-binding_dom"/>
</dbReference>
<dbReference type="InterPro" id="IPR050446">
    <property type="entry name" value="FAD-oxidoreductase/Apoptosis"/>
</dbReference>
<comment type="cofactor">
    <cofactor evidence="1">
        <name>FAD</name>
        <dbReference type="ChEBI" id="CHEBI:57692"/>
    </cofactor>
</comment>
<protein>
    <submittedName>
        <fullName evidence="6">Ferredoxin reductase</fullName>
    </submittedName>
</protein>
<feature type="domain" description="FAD/NAD(P)-binding" evidence="5">
    <location>
        <begin position="6"/>
        <end position="294"/>
    </location>
</feature>
<dbReference type="InterPro" id="IPR036188">
    <property type="entry name" value="FAD/NAD-bd_sf"/>
</dbReference>
<dbReference type="PRINTS" id="PR00368">
    <property type="entry name" value="FADPNR"/>
</dbReference>
<dbReference type="Proteomes" id="UP001144313">
    <property type="component" value="Unassembled WGS sequence"/>
</dbReference>